<comment type="cofactor">
    <cofactor evidence="1 5">
        <name>thiamine diphosphate</name>
        <dbReference type="ChEBI" id="CHEBI:58937"/>
    </cofactor>
</comment>
<dbReference type="PANTHER" id="PTHR31273">
    <property type="entry name" value="PHOSPHOKETOLASE-RELATED"/>
    <property type="match status" value="1"/>
</dbReference>
<evidence type="ECO:0000256" key="1">
    <source>
        <dbReference type="ARBA" id="ARBA00001964"/>
    </source>
</evidence>
<evidence type="ECO:0000259" key="6">
    <source>
        <dbReference type="Pfam" id="PF09363"/>
    </source>
</evidence>
<dbReference type="InterPro" id="IPR023962">
    <property type="entry name" value="Phosphoketolase"/>
</dbReference>
<comment type="similarity">
    <text evidence="2 5">Belongs to the XFP family.</text>
</comment>
<dbReference type="SUPFAM" id="SSF52518">
    <property type="entry name" value="Thiamin diphosphate-binding fold (THDP-binding)"/>
    <property type="match status" value="2"/>
</dbReference>
<name>A0ABV5EGU2_9ACTN</name>
<evidence type="ECO:0000313" key="8">
    <source>
        <dbReference type="EMBL" id="MFB8776025.1"/>
    </source>
</evidence>
<accession>A0ABV5EGU2</accession>
<dbReference type="InterPro" id="IPR009014">
    <property type="entry name" value="Transketo_C/PFOR_II"/>
</dbReference>
<evidence type="ECO:0000256" key="5">
    <source>
        <dbReference type="HAMAP-Rule" id="MF_01403"/>
    </source>
</evidence>
<evidence type="ECO:0000256" key="3">
    <source>
        <dbReference type="ARBA" id="ARBA00023052"/>
    </source>
</evidence>
<dbReference type="Gene3D" id="3.40.50.970">
    <property type="match status" value="2"/>
</dbReference>
<dbReference type="Proteomes" id="UP001585080">
    <property type="component" value="Unassembled WGS sequence"/>
</dbReference>
<dbReference type="EC" id="4.1.2.-" evidence="5"/>
<organism evidence="8 9">
    <name type="scientific">Streptomyces broussonetiae</name>
    <dbReference type="NCBI Taxonomy" id="2686304"/>
    <lineage>
        <taxon>Bacteria</taxon>
        <taxon>Bacillati</taxon>
        <taxon>Actinomycetota</taxon>
        <taxon>Actinomycetes</taxon>
        <taxon>Kitasatosporales</taxon>
        <taxon>Streptomycetaceae</taxon>
        <taxon>Streptomyces</taxon>
    </lineage>
</organism>
<keyword evidence="4 5" id="KW-0456">Lyase</keyword>
<dbReference type="InterPro" id="IPR019789">
    <property type="entry name" value="Xul5P/Fru6P_PKetolase_ThDP_BS"/>
</dbReference>
<dbReference type="InterPro" id="IPR019790">
    <property type="entry name" value="Xul5P/Fru6P_PKetolase_CS"/>
</dbReference>
<feature type="domain" description="Xylulose 5-phosphate/Fructose 6-phosphate phosphoketolase C-terminal" evidence="6">
    <location>
        <begin position="591"/>
        <end position="792"/>
    </location>
</feature>
<dbReference type="NCBIfam" id="NF003621">
    <property type="entry name" value="PRK05261.1-6"/>
    <property type="match status" value="1"/>
</dbReference>
<dbReference type="Gene3D" id="3.40.50.920">
    <property type="match status" value="1"/>
</dbReference>
<dbReference type="InterPro" id="IPR018970">
    <property type="entry name" value="Xul5P/Fru6P_PKetolase_N"/>
</dbReference>
<dbReference type="RefSeq" id="WP_376734594.1">
    <property type="nucleotide sequence ID" value="NZ_JAYMRP010000026.1"/>
</dbReference>
<dbReference type="InterPro" id="IPR018969">
    <property type="entry name" value="Xul5P/Fru6P_PKetolase_C"/>
</dbReference>
<gene>
    <name evidence="8" type="ORF">VSS16_25340</name>
</gene>
<keyword evidence="9" id="KW-1185">Reference proteome</keyword>
<evidence type="ECO:0000256" key="4">
    <source>
        <dbReference type="ARBA" id="ARBA00023239"/>
    </source>
</evidence>
<dbReference type="HAMAP" id="MF_01403">
    <property type="entry name" value="Phosphoketolase"/>
    <property type="match status" value="1"/>
</dbReference>
<dbReference type="Pfam" id="PF09364">
    <property type="entry name" value="XFP_N"/>
    <property type="match status" value="1"/>
</dbReference>
<protein>
    <recommendedName>
        <fullName evidence="5">Probable phosphoketolase</fullName>
        <ecNumber evidence="5">4.1.2.-</ecNumber>
    </recommendedName>
</protein>
<dbReference type="PROSITE" id="PS60003">
    <property type="entry name" value="PHOSPHOKETOLASE_2"/>
    <property type="match status" value="1"/>
</dbReference>
<dbReference type="CDD" id="cd02011">
    <property type="entry name" value="TPP_PK"/>
    <property type="match status" value="1"/>
</dbReference>
<dbReference type="PANTHER" id="PTHR31273:SF0">
    <property type="entry name" value="PHOSPHOKETOLASE-RELATED"/>
    <property type="match status" value="1"/>
</dbReference>
<dbReference type="EMBL" id="JAYMRP010000026">
    <property type="protein sequence ID" value="MFB8776025.1"/>
    <property type="molecule type" value="Genomic_DNA"/>
</dbReference>
<keyword evidence="3 5" id="KW-0786">Thiamine pyrophosphate</keyword>
<dbReference type="InterPro" id="IPR029061">
    <property type="entry name" value="THDP-binding"/>
</dbReference>
<sequence length="794" mass="88027">MPTADDQDSRTVLTDDEVRRLDAHWRAANYLAAGQIYLLANPLLTEPLRPDHIKPRLLGHWGTSPGLNLVHTHLNRVIRARDLDALCVWGPGHGGPSVVANSWLEGSYSETYPDVSRDAEGMARLFRQFSFPGGVPSHVAPETPGSIHEGGELGYALAHAYGAAFDHPDLLVACVVGDGEAETGPLAASWHSNKFLDPVHDGAVLPILHLNGYKIANPTVLSRLPEPELDALLRGYGHDPLYVAGDDPAQVHRDLAATLDRALDRIAGIQRAAREGGATERQPWPVIVLRTPKGWTGPAEVDGDPVEGTWRAHQVPLPGVRENPEHLRQLEAWLRSYRPEELFDADGRPVADVLACVPDGARRLGATPYANGGLLVRDLPVPSLDDFAVPVDKPGVTLHEPTRVLGGLLEQVMRDSAARRDFRLVGPDETASNRLQDVFGATGKAWQDATLPVDEHLDRHGRVMEILSEHLCQGWLEGYLLTGRHGLFSCYEAFVHIVDSMVNQHIKWLKTSRELSWRAPIASLNYLLTSHVWRQDHNGFSHQDPGFVDHVLNKSPQVVRVYLPPDANTLLSVADHALRSRDYVNVVVAGKQPCYDWLTMDQARAHCARGAGIWEWAGTENGGEPDVVLGCAGDVPTQEVLAAAQLLRRNLPDLAVRVVNVVDMTTLLPREEHPHGMTDFEYDGLFTADKPVIFAYHGYPWLIHRLAYRRTGHPNLHVRGYKESGTTTTPFDMVVRNDLDRYRLVMDVIDRVPGLRVRAAAVRQQMADARTRHHAWIREHGTDMPEVAEWSWGA</sequence>
<feature type="domain" description="Xylulose 5-phosphate/Fructose 6-phosphate phosphoketolase N-terminal" evidence="7">
    <location>
        <begin position="13"/>
        <end position="374"/>
    </location>
</feature>
<evidence type="ECO:0000313" key="9">
    <source>
        <dbReference type="Proteomes" id="UP001585080"/>
    </source>
</evidence>
<reference evidence="8 9" key="1">
    <citation type="submission" date="2024-01" db="EMBL/GenBank/DDBJ databases">
        <title>Genome mining of biosynthetic gene clusters to explore secondary metabolites of Streptomyces sp.</title>
        <authorList>
            <person name="Baig A."/>
            <person name="Ajitkumar Shintre N."/>
            <person name="Kumar H."/>
            <person name="Anbarasu A."/>
            <person name="Ramaiah S."/>
        </authorList>
    </citation>
    <scope>NUCLEOTIDE SEQUENCE [LARGE SCALE GENOMIC DNA]</scope>
    <source>
        <strain evidence="8 9">A57</strain>
    </source>
</reference>
<dbReference type="InterPro" id="IPR005593">
    <property type="entry name" value="Xul5P/Fru6P_PKetolase"/>
</dbReference>
<dbReference type="Pfam" id="PF09363">
    <property type="entry name" value="XFP_C"/>
    <property type="match status" value="1"/>
</dbReference>
<proteinExistence type="inferred from homology"/>
<dbReference type="NCBIfam" id="NF003617">
    <property type="entry name" value="PRK05261.1-2"/>
    <property type="match status" value="1"/>
</dbReference>
<comment type="caution">
    <text evidence="8">The sequence shown here is derived from an EMBL/GenBank/DDBJ whole genome shotgun (WGS) entry which is preliminary data.</text>
</comment>
<dbReference type="NCBIfam" id="NF003619">
    <property type="entry name" value="PRK05261.1-4"/>
    <property type="match status" value="1"/>
</dbReference>
<evidence type="ECO:0000256" key="2">
    <source>
        <dbReference type="ARBA" id="ARBA00005623"/>
    </source>
</evidence>
<evidence type="ECO:0000259" key="7">
    <source>
        <dbReference type="Pfam" id="PF09364"/>
    </source>
</evidence>
<dbReference type="Pfam" id="PF03894">
    <property type="entry name" value="XFP"/>
    <property type="match status" value="1"/>
</dbReference>
<dbReference type="PROSITE" id="PS60002">
    <property type="entry name" value="PHOSPHOKETOLASE_1"/>
    <property type="match status" value="1"/>
</dbReference>
<dbReference type="PIRSF" id="PIRSF017245">
    <property type="entry name" value="Phosphoketolase"/>
    <property type="match status" value="1"/>
</dbReference>